<dbReference type="Pfam" id="PF12728">
    <property type="entry name" value="HTH_17"/>
    <property type="match status" value="1"/>
</dbReference>
<protein>
    <submittedName>
        <fullName evidence="3">Recombinase</fullName>
    </submittedName>
</protein>
<feature type="domain" description="Helix-turn-helix" evidence="2">
    <location>
        <begin position="206"/>
        <end position="250"/>
    </location>
</feature>
<sequence length="275" mass="31349">HQTELALRQAQYEVTRTQRQYDAVDPSNRLVASELERRWNEALKAQSHLEEELRALQREQPSPVTAAIKAELLTLADDLPRLWDHPKSLPEHKKRILRTVLKEIVAQSAGDTIKLILHWQGGDHTELQFPKTRTGQHRYVSPAETVELIRSLATMQPDSMIASILNRMKVQTAHGQSWTAMRVCSIRHHHGIERYREEHRQARGEMRVSEVAALLNVTPPTVLRMIRQGRLPATQVCANAPWILLKKDVESLQGVAGRGKAPQTVNEDQLTLKIQ</sequence>
<name>T1BYA3_9ZZZZ</name>
<evidence type="ECO:0000256" key="1">
    <source>
        <dbReference type="SAM" id="Coils"/>
    </source>
</evidence>
<dbReference type="InterPro" id="IPR010093">
    <property type="entry name" value="SinI_DNA-bd"/>
</dbReference>
<comment type="caution">
    <text evidence="3">The sequence shown here is derived from an EMBL/GenBank/DDBJ whole genome shotgun (WGS) entry which is preliminary data.</text>
</comment>
<evidence type="ECO:0000259" key="2">
    <source>
        <dbReference type="Pfam" id="PF12728"/>
    </source>
</evidence>
<feature type="non-terminal residue" evidence="3">
    <location>
        <position position="1"/>
    </location>
</feature>
<dbReference type="EMBL" id="AUZX01003108">
    <property type="protein sequence ID" value="EQD74807.1"/>
    <property type="molecule type" value="Genomic_DNA"/>
</dbReference>
<keyword evidence="1" id="KW-0175">Coiled coil</keyword>
<accession>T1BYA3</accession>
<dbReference type="NCBIfam" id="TIGR01764">
    <property type="entry name" value="excise"/>
    <property type="match status" value="1"/>
</dbReference>
<dbReference type="InterPro" id="IPR041657">
    <property type="entry name" value="HTH_17"/>
</dbReference>
<feature type="coiled-coil region" evidence="1">
    <location>
        <begin position="32"/>
        <end position="59"/>
    </location>
</feature>
<gene>
    <name evidence="3" type="ORF">B1A_04290</name>
</gene>
<evidence type="ECO:0000313" key="3">
    <source>
        <dbReference type="EMBL" id="EQD74807.1"/>
    </source>
</evidence>
<reference evidence="3" key="2">
    <citation type="journal article" date="2014" name="ISME J.">
        <title>Microbial stratification in low pH oxic and suboxic macroscopic growths along an acid mine drainage.</title>
        <authorList>
            <person name="Mendez-Garcia C."/>
            <person name="Mesa V."/>
            <person name="Sprenger R.R."/>
            <person name="Richter M."/>
            <person name="Diez M.S."/>
            <person name="Solano J."/>
            <person name="Bargiela R."/>
            <person name="Golyshina O.V."/>
            <person name="Manteca A."/>
            <person name="Ramos J.L."/>
            <person name="Gallego J.R."/>
            <person name="Llorente I."/>
            <person name="Martins Dos Santos V.A."/>
            <person name="Jensen O.N."/>
            <person name="Pelaez A.I."/>
            <person name="Sanchez J."/>
            <person name="Ferrer M."/>
        </authorList>
    </citation>
    <scope>NUCLEOTIDE SEQUENCE</scope>
</reference>
<dbReference type="AlphaFoldDB" id="T1BYA3"/>
<reference evidence="3" key="1">
    <citation type="submission" date="2013-08" db="EMBL/GenBank/DDBJ databases">
        <authorList>
            <person name="Mendez C."/>
            <person name="Richter M."/>
            <person name="Ferrer M."/>
            <person name="Sanchez J."/>
        </authorList>
    </citation>
    <scope>NUCLEOTIDE SEQUENCE</scope>
</reference>
<organism evidence="3">
    <name type="scientific">mine drainage metagenome</name>
    <dbReference type="NCBI Taxonomy" id="410659"/>
    <lineage>
        <taxon>unclassified sequences</taxon>
        <taxon>metagenomes</taxon>
        <taxon>ecological metagenomes</taxon>
    </lineage>
</organism>
<dbReference type="GO" id="GO:0003677">
    <property type="term" value="F:DNA binding"/>
    <property type="evidence" value="ECO:0007669"/>
    <property type="project" value="InterPro"/>
</dbReference>
<proteinExistence type="predicted"/>